<dbReference type="RefSeq" id="WP_107674244.1">
    <property type="nucleotide sequence ID" value="NZ_PZKE01000015.1"/>
</dbReference>
<proteinExistence type="predicted"/>
<evidence type="ECO:0000256" key="1">
    <source>
        <dbReference type="SAM" id="Phobius"/>
    </source>
</evidence>
<dbReference type="InterPro" id="IPR018919">
    <property type="entry name" value="DUF2484"/>
</dbReference>
<keyword evidence="1" id="KW-0472">Membrane</keyword>
<protein>
    <recommendedName>
        <fullName evidence="4">DUF2484 domain-containing protein</fullName>
    </recommendedName>
</protein>
<feature type="transmembrane region" description="Helical" evidence="1">
    <location>
        <begin position="49"/>
        <end position="69"/>
    </location>
</feature>
<name>A0A2T4J671_FUSBL</name>
<keyword evidence="1" id="KW-1133">Transmembrane helix</keyword>
<sequence length="78" mass="8643">MIAPLTLACLWLIAANVIAMLPSRDHHWRAAYALIVVGIPLLGWVTWQAGPVWGLILLGAGASILRWPLIHLLRRMRG</sequence>
<evidence type="ECO:0000313" key="3">
    <source>
        <dbReference type="Proteomes" id="UP000241362"/>
    </source>
</evidence>
<reference evidence="2 3" key="1">
    <citation type="submission" date="2018-03" db="EMBL/GenBank/DDBJ databases">
        <title>Rhodobacter blasticus.</title>
        <authorList>
            <person name="Meyer T.E."/>
            <person name="Miller S."/>
            <person name="Lodha T."/>
            <person name="Gandham S."/>
            <person name="Chintalapati S."/>
            <person name="Chintalapati V.R."/>
        </authorList>
    </citation>
    <scope>NUCLEOTIDE SEQUENCE [LARGE SCALE GENOMIC DNA]</scope>
    <source>
        <strain evidence="2 3">DSM 2131</strain>
    </source>
</reference>
<comment type="caution">
    <text evidence="2">The sequence shown here is derived from an EMBL/GenBank/DDBJ whole genome shotgun (WGS) entry which is preliminary data.</text>
</comment>
<evidence type="ECO:0000313" key="2">
    <source>
        <dbReference type="EMBL" id="PTE13353.1"/>
    </source>
</evidence>
<organism evidence="2 3">
    <name type="scientific">Fuscovulum blasticum DSM 2131</name>
    <dbReference type="NCBI Taxonomy" id="1188250"/>
    <lineage>
        <taxon>Bacteria</taxon>
        <taxon>Pseudomonadati</taxon>
        <taxon>Pseudomonadota</taxon>
        <taxon>Alphaproteobacteria</taxon>
        <taxon>Rhodobacterales</taxon>
        <taxon>Paracoccaceae</taxon>
        <taxon>Pseudogemmobacter</taxon>
    </lineage>
</organism>
<dbReference type="AlphaFoldDB" id="A0A2T4J671"/>
<keyword evidence="1" id="KW-0812">Transmembrane</keyword>
<evidence type="ECO:0008006" key="4">
    <source>
        <dbReference type="Google" id="ProtNLM"/>
    </source>
</evidence>
<keyword evidence="3" id="KW-1185">Reference proteome</keyword>
<gene>
    <name evidence="2" type="ORF">C5F44_14425</name>
</gene>
<dbReference type="Pfam" id="PF10658">
    <property type="entry name" value="DUF2484"/>
    <property type="match status" value="1"/>
</dbReference>
<accession>A0A2T4J671</accession>
<dbReference type="Proteomes" id="UP000241362">
    <property type="component" value="Unassembled WGS sequence"/>
</dbReference>
<dbReference type="EMBL" id="PZKE01000015">
    <property type="protein sequence ID" value="PTE13353.1"/>
    <property type="molecule type" value="Genomic_DNA"/>
</dbReference>